<gene>
    <name evidence="4" type="ORF">FOL46_009296</name>
    <name evidence="3" type="ORF">FOZ61_010350</name>
</gene>
<comment type="caution">
    <text evidence="3">The sequence shown here is derived from an EMBL/GenBank/DDBJ whole genome shotgun (WGS) entry which is preliminary data.</text>
</comment>
<feature type="region of interest" description="Disordered" evidence="1">
    <location>
        <begin position="644"/>
        <end position="670"/>
    </location>
</feature>
<dbReference type="EMBL" id="JABAHT010000083">
    <property type="protein sequence ID" value="KAF4665946.1"/>
    <property type="molecule type" value="Genomic_DNA"/>
</dbReference>
<keyword evidence="2" id="KW-1133">Transmembrane helix</keyword>
<evidence type="ECO:0000313" key="5">
    <source>
        <dbReference type="Proteomes" id="UP000570595"/>
    </source>
</evidence>
<dbReference type="GO" id="GO:0016020">
    <property type="term" value="C:membrane"/>
    <property type="evidence" value="ECO:0007669"/>
    <property type="project" value="InterPro"/>
</dbReference>
<dbReference type="InterPro" id="IPR007720">
    <property type="entry name" value="PigQ/GPI1"/>
</dbReference>
<feature type="region of interest" description="Disordered" evidence="1">
    <location>
        <begin position="61"/>
        <end position="80"/>
    </location>
</feature>
<reference evidence="5 6" key="1">
    <citation type="submission" date="2020-04" db="EMBL/GenBank/DDBJ databases">
        <title>Perkinsus olseni comparative genomics.</title>
        <authorList>
            <person name="Bogema D.R."/>
        </authorList>
    </citation>
    <scope>NUCLEOTIDE SEQUENCE [LARGE SCALE GENOMIC DNA]</scope>
    <source>
        <strain evidence="3">ATCC PRA-179</strain>
        <strain evidence="4">ATCC PRA-31</strain>
    </source>
</reference>
<evidence type="ECO:0000313" key="4">
    <source>
        <dbReference type="EMBL" id="KAF4672219.1"/>
    </source>
</evidence>
<sequence length="684" mass="77220">MTSAPPSEVHNEALQVYFPSSYLLALPGFLCGERIDADTIYICKVQERTCGPPPSTLDLLGRWRPDEEEEASEAPEGEEEPPLLMLGICEGVALPRVLTGSSACEHRSSIHILVYSPPALGYTYSTRRLDLFRWLYNVDADDDDDMQPVVRRAPEWTTGTSGSQRTSRIRHALSPIPEYTPVTQLSSAIERINRGSMNPEGRDHERPLRLSFPARLCGCWCLAFSLTSCLFLGGDELTRDGQSRSGPRKQPPKSRHRWYNYSCFYTQLTYRLSQGLQLPALWREWRESPLSDQNGGSVQGLRLFHAASIIGLDIAVGLTLAAFIQSTPSYFLLPLRRAYFYLNEHVLQSIVEWLMGSPAGFQMNKNLAKFVGTISLTVVNYWNLLIKYCFAYQDSGGLDYQLDAASESAAAGAGYNFEVVVPLVLACLGACGASVLLAFIIDLLSVVFFHIFFVYVGVTRLWNTNTSNLYTLFLLFRGKKYNILRERVDAHPFDLEQLLLGAVFLALFVFLLPTVFVFYVCFMLLWLSVLLFQLVLWTIIMFFNQFPLYPLVLSVIDTYSLPSGVTIKLMPLQNAAPTHGEVCYFNLSSHSLQSSEILEAFLKEMLSILPRESSHWLASVVWGSSLLTMKHRAPNLPNVYRTAEAQRATESRHSRRAREDHDRSPRRDFKGDVSFMSADLFTFN</sequence>
<evidence type="ECO:0000256" key="1">
    <source>
        <dbReference type="SAM" id="MobiDB-lite"/>
    </source>
</evidence>
<evidence type="ECO:0000256" key="2">
    <source>
        <dbReference type="SAM" id="Phobius"/>
    </source>
</evidence>
<proteinExistence type="predicted"/>
<feature type="transmembrane region" description="Helical" evidence="2">
    <location>
        <begin position="303"/>
        <end position="324"/>
    </location>
</feature>
<dbReference type="Proteomes" id="UP000572268">
    <property type="component" value="Unassembled WGS sequence"/>
</dbReference>
<dbReference type="Proteomes" id="UP000570595">
    <property type="component" value="Unassembled WGS sequence"/>
</dbReference>
<dbReference type="GO" id="GO:0005783">
    <property type="term" value="C:endoplasmic reticulum"/>
    <property type="evidence" value="ECO:0007669"/>
    <property type="project" value="TreeGrafter"/>
</dbReference>
<dbReference type="OrthoDB" id="70250at2759"/>
<feature type="compositionally biased region" description="Basic and acidic residues" evidence="1">
    <location>
        <begin position="647"/>
        <end position="670"/>
    </location>
</feature>
<organism evidence="3 5">
    <name type="scientific">Perkinsus olseni</name>
    <name type="common">Perkinsus atlanticus</name>
    <dbReference type="NCBI Taxonomy" id="32597"/>
    <lineage>
        <taxon>Eukaryota</taxon>
        <taxon>Sar</taxon>
        <taxon>Alveolata</taxon>
        <taxon>Perkinsozoa</taxon>
        <taxon>Perkinsea</taxon>
        <taxon>Perkinsida</taxon>
        <taxon>Perkinsidae</taxon>
        <taxon>Perkinsus</taxon>
    </lineage>
</organism>
<keyword evidence="2" id="KW-0812">Transmembrane</keyword>
<feature type="transmembrane region" description="Helical" evidence="2">
    <location>
        <begin position="447"/>
        <end position="476"/>
    </location>
</feature>
<dbReference type="AlphaFoldDB" id="A0A7J6M3C8"/>
<dbReference type="EMBL" id="JABANN010000083">
    <property type="protein sequence ID" value="KAF4672219.1"/>
    <property type="molecule type" value="Genomic_DNA"/>
</dbReference>
<feature type="transmembrane region" description="Helical" evidence="2">
    <location>
        <begin position="497"/>
        <end position="519"/>
    </location>
</feature>
<dbReference type="GO" id="GO:0006506">
    <property type="term" value="P:GPI anchor biosynthetic process"/>
    <property type="evidence" value="ECO:0007669"/>
    <property type="project" value="InterPro"/>
</dbReference>
<evidence type="ECO:0000313" key="6">
    <source>
        <dbReference type="Proteomes" id="UP000572268"/>
    </source>
</evidence>
<dbReference type="PANTHER" id="PTHR21329:SF3">
    <property type="entry name" value="PHOSPHATIDYLINOSITOL N-ACETYLGLUCOSAMINYLTRANSFERASE SUBUNIT Q"/>
    <property type="match status" value="1"/>
</dbReference>
<keyword evidence="2" id="KW-0472">Membrane</keyword>
<feature type="compositionally biased region" description="Acidic residues" evidence="1">
    <location>
        <begin position="66"/>
        <end position="80"/>
    </location>
</feature>
<evidence type="ECO:0000313" key="3">
    <source>
        <dbReference type="EMBL" id="KAF4665946.1"/>
    </source>
</evidence>
<feature type="transmembrane region" description="Helical" evidence="2">
    <location>
        <begin position="525"/>
        <end position="543"/>
    </location>
</feature>
<feature type="transmembrane region" description="Helical" evidence="2">
    <location>
        <begin position="419"/>
        <end position="441"/>
    </location>
</feature>
<dbReference type="PANTHER" id="PTHR21329">
    <property type="entry name" value="PHOSPHATIDYLINOSITOL N-ACETYLGLUCOSAMINYLTRANSFERASE SUBUNIT Q-RELATED"/>
    <property type="match status" value="1"/>
</dbReference>
<name>A0A7J6M3C8_PEROL</name>
<accession>A0A7J6M3C8</accession>
<protein>
    <recommendedName>
        <fullName evidence="7">Phosphatidylinositol N-acetylglucosaminyltransferase subunit Q</fullName>
    </recommendedName>
</protein>
<dbReference type="Pfam" id="PF05024">
    <property type="entry name" value="Gpi1"/>
    <property type="match status" value="1"/>
</dbReference>
<evidence type="ECO:0008006" key="7">
    <source>
        <dbReference type="Google" id="ProtNLM"/>
    </source>
</evidence>